<proteinExistence type="predicted"/>
<protein>
    <submittedName>
        <fullName evidence="2">Uncharacterized protein</fullName>
    </submittedName>
</protein>
<dbReference type="PATRIC" id="fig|1121439.3.peg.307"/>
<evidence type="ECO:0000313" key="2">
    <source>
        <dbReference type="EMBL" id="EPR35578.1"/>
    </source>
</evidence>
<gene>
    <name evidence="2" type="ORF">dsat_1919</name>
</gene>
<organism evidence="2 3">
    <name type="scientific">Alkalidesulfovibrio alkalitolerans DSM 16529</name>
    <dbReference type="NCBI Taxonomy" id="1121439"/>
    <lineage>
        <taxon>Bacteria</taxon>
        <taxon>Pseudomonadati</taxon>
        <taxon>Thermodesulfobacteriota</taxon>
        <taxon>Desulfovibrionia</taxon>
        <taxon>Desulfovibrionales</taxon>
        <taxon>Desulfovibrionaceae</taxon>
        <taxon>Alkalidesulfovibrio</taxon>
    </lineage>
</organism>
<dbReference type="Proteomes" id="UP000014975">
    <property type="component" value="Unassembled WGS sequence"/>
</dbReference>
<keyword evidence="1" id="KW-0472">Membrane</keyword>
<sequence>MQITHPQTLVTALFLGAYALGFRYGVPAAMLPWQVRTWVCLVTLLFGAVKSSGMPLALALCADCIALLVMIQADDKVTLAVFALTMIGAYSLRP</sequence>
<dbReference type="AlphaFoldDB" id="S7UTB9"/>
<keyword evidence="1" id="KW-1133">Transmembrane helix</keyword>
<feature type="transmembrane region" description="Helical" evidence="1">
    <location>
        <begin position="77"/>
        <end position="93"/>
    </location>
</feature>
<dbReference type="STRING" id="1121439.dsat_1919"/>
<dbReference type="EMBL" id="ATHI01000003">
    <property type="protein sequence ID" value="EPR35578.1"/>
    <property type="molecule type" value="Genomic_DNA"/>
</dbReference>
<keyword evidence="3" id="KW-1185">Reference proteome</keyword>
<evidence type="ECO:0000313" key="3">
    <source>
        <dbReference type="Proteomes" id="UP000014975"/>
    </source>
</evidence>
<accession>S7UTB9</accession>
<reference evidence="2 3" key="1">
    <citation type="journal article" date="2013" name="Genome Announc.">
        <title>Draft genome sequences for three mercury-methylating, sulfate-reducing bacteria.</title>
        <authorList>
            <person name="Brown S.D."/>
            <person name="Hurt R.A.Jr."/>
            <person name="Gilmour C.C."/>
            <person name="Elias D.A."/>
        </authorList>
    </citation>
    <scope>NUCLEOTIDE SEQUENCE [LARGE SCALE GENOMIC DNA]</scope>
    <source>
        <strain evidence="2 3">DSM 16529</strain>
    </source>
</reference>
<feature type="transmembrane region" description="Helical" evidence="1">
    <location>
        <begin position="31"/>
        <end position="49"/>
    </location>
</feature>
<evidence type="ECO:0000256" key="1">
    <source>
        <dbReference type="SAM" id="Phobius"/>
    </source>
</evidence>
<comment type="caution">
    <text evidence="2">The sequence shown here is derived from an EMBL/GenBank/DDBJ whole genome shotgun (WGS) entry which is preliminary data.</text>
</comment>
<name>S7UTB9_9BACT</name>
<dbReference type="RefSeq" id="WP_020885805.1">
    <property type="nucleotide sequence ID" value="NZ_ATHI01000003.1"/>
</dbReference>
<keyword evidence="1" id="KW-0812">Transmembrane</keyword>